<evidence type="ECO:0000313" key="4">
    <source>
        <dbReference type="Proteomes" id="UP000317429"/>
    </source>
</evidence>
<feature type="transmembrane region" description="Helical" evidence="2">
    <location>
        <begin position="24"/>
        <end position="50"/>
    </location>
</feature>
<keyword evidence="2" id="KW-0472">Membrane</keyword>
<dbReference type="AlphaFoldDB" id="A0A518D699"/>
<accession>A0A518D699</accession>
<feature type="transmembrane region" description="Helical" evidence="2">
    <location>
        <begin position="98"/>
        <end position="121"/>
    </location>
</feature>
<keyword evidence="4" id="KW-1185">Reference proteome</keyword>
<feature type="region of interest" description="Disordered" evidence="1">
    <location>
        <begin position="1"/>
        <end position="20"/>
    </location>
</feature>
<evidence type="ECO:0000256" key="1">
    <source>
        <dbReference type="SAM" id="MobiDB-lite"/>
    </source>
</evidence>
<dbReference type="RefSeq" id="WP_145280746.1">
    <property type="nucleotide sequence ID" value="NZ_CP036291.1"/>
</dbReference>
<name>A0A518D699_9BACT</name>
<protein>
    <submittedName>
        <fullName evidence="3">Uncharacterized protein</fullName>
    </submittedName>
</protein>
<keyword evidence="2" id="KW-0812">Transmembrane</keyword>
<sequence length="125" mass="12533">MELDPYQSPLASDPPSRDTRGGSALGLGSFIAALVSGLLQFTTFLAAGIAESQPGGMDEDSGVALAIGLSIFAAAGLMVLGFLLGFASLALTTGSRTWGVLGLAISSLVLAVFGGMTWLVLQVAA</sequence>
<organism evidence="3 4">
    <name type="scientific">Pirellulimonas nuda</name>
    <dbReference type="NCBI Taxonomy" id="2528009"/>
    <lineage>
        <taxon>Bacteria</taxon>
        <taxon>Pseudomonadati</taxon>
        <taxon>Planctomycetota</taxon>
        <taxon>Planctomycetia</taxon>
        <taxon>Pirellulales</taxon>
        <taxon>Lacipirellulaceae</taxon>
        <taxon>Pirellulimonas</taxon>
    </lineage>
</organism>
<keyword evidence="2" id="KW-1133">Transmembrane helix</keyword>
<gene>
    <name evidence="3" type="ORF">Pla175_03560</name>
</gene>
<feature type="transmembrane region" description="Helical" evidence="2">
    <location>
        <begin position="62"/>
        <end position="86"/>
    </location>
</feature>
<dbReference type="Proteomes" id="UP000317429">
    <property type="component" value="Chromosome"/>
</dbReference>
<evidence type="ECO:0000256" key="2">
    <source>
        <dbReference type="SAM" id="Phobius"/>
    </source>
</evidence>
<proteinExistence type="predicted"/>
<evidence type="ECO:0000313" key="3">
    <source>
        <dbReference type="EMBL" id="QDU87002.1"/>
    </source>
</evidence>
<dbReference type="KEGG" id="pnd:Pla175_03560"/>
<dbReference type="EMBL" id="CP036291">
    <property type="protein sequence ID" value="QDU87002.1"/>
    <property type="molecule type" value="Genomic_DNA"/>
</dbReference>
<reference evidence="3 4" key="1">
    <citation type="submission" date="2019-02" db="EMBL/GenBank/DDBJ databases">
        <title>Deep-cultivation of Planctomycetes and their phenomic and genomic characterization uncovers novel biology.</title>
        <authorList>
            <person name="Wiegand S."/>
            <person name="Jogler M."/>
            <person name="Boedeker C."/>
            <person name="Pinto D."/>
            <person name="Vollmers J."/>
            <person name="Rivas-Marin E."/>
            <person name="Kohn T."/>
            <person name="Peeters S.H."/>
            <person name="Heuer A."/>
            <person name="Rast P."/>
            <person name="Oberbeckmann S."/>
            <person name="Bunk B."/>
            <person name="Jeske O."/>
            <person name="Meyerdierks A."/>
            <person name="Storesund J.E."/>
            <person name="Kallscheuer N."/>
            <person name="Luecker S."/>
            <person name="Lage O.M."/>
            <person name="Pohl T."/>
            <person name="Merkel B.J."/>
            <person name="Hornburger P."/>
            <person name="Mueller R.-W."/>
            <person name="Bruemmer F."/>
            <person name="Labrenz M."/>
            <person name="Spormann A.M."/>
            <person name="Op den Camp H."/>
            <person name="Overmann J."/>
            <person name="Amann R."/>
            <person name="Jetten M.S.M."/>
            <person name="Mascher T."/>
            <person name="Medema M.H."/>
            <person name="Devos D.P."/>
            <person name="Kaster A.-K."/>
            <person name="Ovreas L."/>
            <person name="Rohde M."/>
            <person name="Galperin M.Y."/>
            <person name="Jogler C."/>
        </authorList>
    </citation>
    <scope>NUCLEOTIDE SEQUENCE [LARGE SCALE GENOMIC DNA]</scope>
    <source>
        <strain evidence="3 4">Pla175</strain>
    </source>
</reference>